<feature type="transmembrane region" description="Helical" evidence="1">
    <location>
        <begin position="52"/>
        <end position="74"/>
    </location>
</feature>
<accession>A0ABQ8K1V2</accession>
<proteinExistence type="predicted"/>
<dbReference type="RefSeq" id="XP_047773942.1">
    <property type="nucleotide sequence ID" value="XM_047925076.1"/>
</dbReference>
<gene>
    <name evidence="2" type="ORF">C8Q71DRAFT_785316</name>
</gene>
<feature type="transmembrane region" description="Helical" evidence="1">
    <location>
        <begin position="12"/>
        <end position="32"/>
    </location>
</feature>
<name>A0ABQ8K1V2_9APHY</name>
<dbReference type="GeneID" id="72005808"/>
<comment type="caution">
    <text evidence="2">The sequence shown here is derived from an EMBL/GenBank/DDBJ whole genome shotgun (WGS) entry which is preliminary data.</text>
</comment>
<evidence type="ECO:0000256" key="1">
    <source>
        <dbReference type="SAM" id="Phobius"/>
    </source>
</evidence>
<keyword evidence="1" id="KW-0472">Membrane</keyword>
<evidence type="ECO:0000313" key="2">
    <source>
        <dbReference type="EMBL" id="KAH9830647.1"/>
    </source>
</evidence>
<keyword evidence="1" id="KW-0812">Transmembrane</keyword>
<organism evidence="2 3">
    <name type="scientific">Rhodofomes roseus</name>
    <dbReference type="NCBI Taxonomy" id="34475"/>
    <lineage>
        <taxon>Eukaryota</taxon>
        <taxon>Fungi</taxon>
        <taxon>Dikarya</taxon>
        <taxon>Basidiomycota</taxon>
        <taxon>Agaricomycotina</taxon>
        <taxon>Agaricomycetes</taxon>
        <taxon>Polyporales</taxon>
        <taxon>Rhodofomes</taxon>
    </lineage>
</organism>
<keyword evidence="3" id="KW-1185">Reference proteome</keyword>
<evidence type="ECO:0000313" key="3">
    <source>
        <dbReference type="Proteomes" id="UP000814176"/>
    </source>
</evidence>
<reference evidence="2 3" key="1">
    <citation type="journal article" date="2021" name="Environ. Microbiol.">
        <title>Gene family expansions and transcriptome signatures uncover fungal adaptations to wood decay.</title>
        <authorList>
            <person name="Hage H."/>
            <person name="Miyauchi S."/>
            <person name="Viragh M."/>
            <person name="Drula E."/>
            <person name="Min B."/>
            <person name="Chaduli D."/>
            <person name="Navarro D."/>
            <person name="Favel A."/>
            <person name="Norest M."/>
            <person name="Lesage-Meessen L."/>
            <person name="Balint B."/>
            <person name="Merenyi Z."/>
            <person name="de Eugenio L."/>
            <person name="Morin E."/>
            <person name="Martinez A.T."/>
            <person name="Baldrian P."/>
            <person name="Stursova M."/>
            <person name="Martinez M.J."/>
            <person name="Novotny C."/>
            <person name="Magnuson J.K."/>
            <person name="Spatafora J.W."/>
            <person name="Maurice S."/>
            <person name="Pangilinan J."/>
            <person name="Andreopoulos W."/>
            <person name="LaButti K."/>
            <person name="Hundley H."/>
            <person name="Na H."/>
            <person name="Kuo A."/>
            <person name="Barry K."/>
            <person name="Lipzen A."/>
            <person name="Henrissat B."/>
            <person name="Riley R."/>
            <person name="Ahrendt S."/>
            <person name="Nagy L.G."/>
            <person name="Grigoriev I.V."/>
            <person name="Martin F."/>
            <person name="Rosso M.N."/>
        </authorList>
    </citation>
    <scope>NUCLEOTIDE SEQUENCE [LARGE SCALE GENOMIC DNA]</scope>
    <source>
        <strain evidence="2 3">CIRM-BRFM 1785</strain>
    </source>
</reference>
<keyword evidence="1" id="KW-1133">Transmembrane helix</keyword>
<dbReference type="EMBL" id="JADCUA010000030">
    <property type="protein sequence ID" value="KAH9830647.1"/>
    <property type="molecule type" value="Genomic_DNA"/>
</dbReference>
<protein>
    <submittedName>
        <fullName evidence="2">Uncharacterized protein</fullName>
    </submittedName>
</protein>
<sequence length="91" mass="10335">MNKFLDCDGLIFRLILCLLQLLVTTFLSVIVSETLIHTDLSVFFVTLVFANWIAWSFHGVLLSIVESVSCCVLVRSVRNRLPSVCFELSLR</sequence>
<dbReference type="Proteomes" id="UP000814176">
    <property type="component" value="Unassembled WGS sequence"/>
</dbReference>